<organism evidence="1 2">
    <name type="scientific">Pluteus cervinus</name>
    <dbReference type="NCBI Taxonomy" id="181527"/>
    <lineage>
        <taxon>Eukaryota</taxon>
        <taxon>Fungi</taxon>
        <taxon>Dikarya</taxon>
        <taxon>Basidiomycota</taxon>
        <taxon>Agaricomycotina</taxon>
        <taxon>Agaricomycetes</taxon>
        <taxon>Agaricomycetidae</taxon>
        <taxon>Agaricales</taxon>
        <taxon>Pluteineae</taxon>
        <taxon>Pluteaceae</taxon>
        <taxon>Pluteus</taxon>
    </lineage>
</organism>
<sequence length="400" mass="41184">MHYSKCFLVLFVSLGICHGLTNTKRTQLERYLGDKVPGKYVVQLKQNTSFGSQFKNLNLNITHDWSASSGFNGFAGYFNSDALRKLLQLPDVEAIAEDGLMYSQSAQATTQTNAPWGLARLSTSSRLSNQNSSASTFSYSYNQPAGAGVDIYVLDTGVYVQQTEFGGRARWGATFGGYANADGNGHGTHCAGTAAGTTFGVAKLSNVIAIKILSDAGSGSISDIISGINWVISSARASGRPSVILMALGGSASTPMDSAIVAATNAGIHVVVPSGNSNTNAGDTSPARVPSAITVAPITIGDALSSGSNYGSVIDIFAPGTNIQSAWIGSSTATNVLSGGSMAAAHVAGLVAYLLSINGPMTPSALEALLKQLCRKDIISGVPAGTLNCLAQNDVAVGRL</sequence>
<evidence type="ECO:0000313" key="1">
    <source>
        <dbReference type="EMBL" id="TFK74458.1"/>
    </source>
</evidence>
<evidence type="ECO:0000313" key="2">
    <source>
        <dbReference type="Proteomes" id="UP000308600"/>
    </source>
</evidence>
<accession>A0ACD3B8P0</accession>
<name>A0ACD3B8P0_9AGAR</name>
<protein>
    <submittedName>
        <fullName evidence="1">Peptidase 1</fullName>
    </submittedName>
</protein>
<dbReference type="Proteomes" id="UP000308600">
    <property type="component" value="Unassembled WGS sequence"/>
</dbReference>
<proteinExistence type="predicted"/>
<gene>
    <name evidence="1" type="ORF">BDN72DRAFT_955789</name>
</gene>
<dbReference type="EMBL" id="ML208268">
    <property type="protein sequence ID" value="TFK74458.1"/>
    <property type="molecule type" value="Genomic_DNA"/>
</dbReference>
<keyword evidence="2" id="KW-1185">Reference proteome</keyword>
<reference evidence="1 2" key="1">
    <citation type="journal article" date="2019" name="Nat. Ecol. Evol.">
        <title>Megaphylogeny resolves global patterns of mushroom evolution.</title>
        <authorList>
            <person name="Varga T."/>
            <person name="Krizsan K."/>
            <person name="Foldi C."/>
            <person name="Dima B."/>
            <person name="Sanchez-Garcia M."/>
            <person name="Sanchez-Ramirez S."/>
            <person name="Szollosi G.J."/>
            <person name="Szarkandi J.G."/>
            <person name="Papp V."/>
            <person name="Albert L."/>
            <person name="Andreopoulos W."/>
            <person name="Angelini C."/>
            <person name="Antonin V."/>
            <person name="Barry K.W."/>
            <person name="Bougher N.L."/>
            <person name="Buchanan P."/>
            <person name="Buyck B."/>
            <person name="Bense V."/>
            <person name="Catcheside P."/>
            <person name="Chovatia M."/>
            <person name="Cooper J."/>
            <person name="Damon W."/>
            <person name="Desjardin D."/>
            <person name="Finy P."/>
            <person name="Geml J."/>
            <person name="Haridas S."/>
            <person name="Hughes K."/>
            <person name="Justo A."/>
            <person name="Karasinski D."/>
            <person name="Kautmanova I."/>
            <person name="Kiss B."/>
            <person name="Kocsube S."/>
            <person name="Kotiranta H."/>
            <person name="LaButti K.M."/>
            <person name="Lechner B.E."/>
            <person name="Liimatainen K."/>
            <person name="Lipzen A."/>
            <person name="Lukacs Z."/>
            <person name="Mihaltcheva S."/>
            <person name="Morgado L.N."/>
            <person name="Niskanen T."/>
            <person name="Noordeloos M.E."/>
            <person name="Ohm R.A."/>
            <person name="Ortiz-Santana B."/>
            <person name="Ovrebo C."/>
            <person name="Racz N."/>
            <person name="Riley R."/>
            <person name="Savchenko A."/>
            <person name="Shiryaev A."/>
            <person name="Soop K."/>
            <person name="Spirin V."/>
            <person name="Szebenyi C."/>
            <person name="Tomsovsky M."/>
            <person name="Tulloss R.E."/>
            <person name="Uehling J."/>
            <person name="Grigoriev I.V."/>
            <person name="Vagvolgyi C."/>
            <person name="Papp T."/>
            <person name="Martin F.M."/>
            <person name="Miettinen O."/>
            <person name="Hibbett D.S."/>
            <person name="Nagy L.G."/>
        </authorList>
    </citation>
    <scope>NUCLEOTIDE SEQUENCE [LARGE SCALE GENOMIC DNA]</scope>
    <source>
        <strain evidence="1 2">NL-1719</strain>
    </source>
</reference>